<proteinExistence type="predicted"/>
<protein>
    <submittedName>
        <fullName evidence="1">Uncharacterized protein</fullName>
    </submittedName>
</protein>
<evidence type="ECO:0000313" key="1">
    <source>
        <dbReference type="EMBL" id="KAG8052791.1"/>
    </source>
</evidence>
<reference evidence="1" key="1">
    <citation type="journal article" date="2021" name="bioRxiv">
        <title>Whole Genome Assembly and Annotation of Northern Wild Rice, Zizania palustris L., Supports a Whole Genome Duplication in the Zizania Genus.</title>
        <authorList>
            <person name="Haas M."/>
            <person name="Kono T."/>
            <person name="Macchietto M."/>
            <person name="Millas R."/>
            <person name="McGilp L."/>
            <person name="Shao M."/>
            <person name="Duquette J."/>
            <person name="Hirsch C.N."/>
            <person name="Kimball J."/>
        </authorList>
    </citation>
    <scope>NUCLEOTIDE SEQUENCE</scope>
    <source>
        <tissue evidence="1">Fresh leaf tissue</tissue>
    </source>
</reference>
<dbReference type="AlphaFoldDB" id="A0A8J5S9F0"/>
<gene>
    <name evidence="1" type="ORF">GUJ93_ZPchr0001g29896</name>
</gene>
<name>A0A8J5S9F0_ZIZPA</name>
<comment type="caution">
    <text evidence="1">The sequence shown here is derived from an EMBL/GenBank/DDBJ whole genome shotgun (WGS) entry which is preliminary data.</text>
</comment>
<reference evidence="1" key="2">
    <citation type="submission" date="2021-02" db="EMBL/GenBank/DDBJ databases">
        <authorList>
            <person name="Kimball J.A."/>
            <person name="Haas M.W."/>
            <person name="Macchietto M."/>
            <person name="Kono T."/>
            <person name="Duquette J."/>
            <person name="Shao M."/>
        </authorList>
    </citation>
    <scope>NUCLEOTIDE SEQUENCE</scope>
    <source>
        <tissue evidence="1">Fresh leaf tissue</tissue>
    </source>
</reference>
<dbReference type="EMBL" id="JAAALK010000288">
    <property type="protein sequence ID" value="KAG8052791.1"/>
    <property type="molecule type" value="Genomic_DNA"/>
</dbReference>
<accession>A0A8J5S9F0</accession>
<dbReference type="Proteomes" id="UP000729402">
    <property type="component" value="Unassembled WGS sequence"/>
</dbReference>
<organism evidence="1 2">
    <name type="scientific">Zizania palustris</name>
    <name type="common">Northern wild rice</name>
    <dbReference type="NCBI Taxonomy" id="103762"/>
    <lineage>
        <taxon>Eukaryota</taxon>
        <taxon>Viridiplantae</taxon>
        <taxon>Streptophyta</taxon>
        <taxon>Embryophyta</taxon>
        <taxon>Tracheophyta</taxon>
        <taxon>Spermatophyta</taxon>
        <taxon>Magnoliopsida</taxon>
        <taxon>Liliopsida</taxon>
        <taxon>Poales</taxon>
        <taxon>Poaceae</taxon>
        <taxon>BOP clade</taxon>
        <taxon>Oryzoideae</taxon>
        <taxon>Oryzeae</taxon>
        <taxon>Zizaniinae</taxon>
        <taxon>Zizania</taxon>
    </lineage>
</organism>
<sequence length="100" mass="10859">MHVCVRYQNHTMLTLAVGALPTTSPQIDPHPTPPRATTVAPGAALDPVAYATADIAARAMWDWDEKEYDRGDEQRLGFGHLWEIVLCFATHKAGGGGCRS</sequence>
<keyword evidence="2" id="KW-1185">Reference proteome</keyword>
<evidence type="ECO:0000313" key="2">
    <source>
        <dbReference type="Proteomes" id="UP000729402"/>
    </source>
</evidence>